<name>A0A822ZHB1_NELNU</name>
<dbReference type="Proteomes" id="UP000607653">
    <property type="component" value="Unassembled WGS sequence"/>
</dbReference>
<dbReference type="EMBL" id="DUZY01000006">
    <property type="protein sequence ID" value="DAD43890.1"/>
    <property type="molecule type" value="Genomic_DNA"/>
</dbReference>
<organism evidence="1 2">
    <name type="scientific">Nelumbo nucifera</name>
    <name type="common">Sacred lotus</name>
    <dbReference type="NCBI Taxonomy" id="4432"/>
    <lineage>
        <taxon>Eukaryota</taxon>
        <taxon>Viridiplantae</taxon>
        <taxon>Streptophyta</taxon>
        <taxon>Embryophyta</taxon>
        <taxon>Tracheophyta</taxon>
        <taxon>Spermatophyta</taxon>
        <taxon>Magnoliopsida</taxon>
        <taxon>Proteales</taxon>
        <taxon>Nelumbonaceae</taxon>
        <taxon>Nelumbo</taxon>
    </lineage>
</organism>
<accession>A0A822ZHB1</accession>
<gene>
    <name evidence="1" type="ORF">HUJ06_002120</name>
</gene>
<evidence type="ECO:0000313" key="2">
    <source>
        <dbReference type="Proteomes" id="UP000607653"/>
    </source>
</evidence>
<proteinExistence type="predicted"/>
<sequence length="41" mass="5095">MVYRFYHQFKYLHLLINGLQIKLNQQKQKNNFEGIQSNRKL</sequence>
<dbReference type="AlphaFoldDB" id="A0A822ZHB1"/>
<reference evidence="1 2" key="1">
    <citation type="journal article" date="2020" name="Mol. Biol. Evol.">
        <title>Distinct Expression and Methylation Patterns for Genes with Different Fates following a Single Whole-Genome Duplication in Flowering Plants.</title>
        <authorList>
            <person name="Shi T."/>
            <person name="Rahmani R.S."/>
            <person name="Gugger P.F."/>
            <person name="Wang M."/>
            <person name="Li H."/>
            <person name="Zhang Y."/>
            <person name="Li Z."/>
            <person name="Wang Q."/>
            <person name="Van de Peer Y."/>
            <person name="Marchal K."/>
            <person name="Chen J."/>
        </authorList>
    </citation>
    <scope>NUCLEOTIDE SEQUENCE [LARGE SCALE GENOMIC DNA]</scope>
    <source>
        <tissue evidence="1">Leaf</tissue>
    </source>
</reference>
<comment type="caution">
    <text evidence="1">The sequence shown here is derived from an EMBL/GenBank/DDBJ whole genome shotgun (WGS) entry which is preliminary data.</text>
</comment>
<protein>
    <submittedName>
        <fullName evidence="1">Uncharacterized protein</fullName>
    </submittedName>
</protein>
<keyword evidence="2" id="KW-1185">Reference proteome</keyword>
<evidence type="ECO:0000313" key="1">
    <source>
        <dbReference type="EMBL" id="DAD43890.1"/>
    </source>
</evidence>